<dbReference type="InterPro" id="IPR036465">
    <property type="entry name" value="vWFA_dom_sf"/>
</dbReference>
<dbReference type="Proteomes" id="UP000003240">
    <property type="component" value="Unassembled WGS sequence"/>
</dbReference>
<dbReference type="Pfam" id="PF05762">
    <property type="entry name" value="VWA_CoxE"/>
    <property type="match status" value="1"/>
</dbReference>
<dbReference type="eggNOG" id="COG3552">
    <property type="taxonomic scope" value="Bacteria"/>
</dbReference>
<accession>F7NKP8</accession>
<dbReference type="EMBL" id="AFGF01000119">
    <property type="protein sequence ID" value="EGO63352.1"/>
    <property type="molecule type" value="Genomic_DNA"/>
</dbReference>
<gene>
    <name evidence="1" type="ORF">ALO_13334</name>
</gene>
<name>F7NKP8_9FIRM</name>
<reference evidence="1 2" key="1">
    <citation type="journal article" date="2011" name="EMBO J.">
        <title>Structural diversity of bacterial flagellar motors.</title>
        <authorList>
            <person name="Chen S."/>
            <person name="Beeby M."/>
            <person name="Murphy G.E."/>
            <person name="Leadbetter J.R."/>
            <person name="Hendrixson D.R."/>
            <person name="Briegel A."/>
            <person name="Li Z."/>
            <person name="Shi J."/>
            <person name="Tocheva E.I."/>
            <person name="Muller A."/>
            <person name="Dobro M.J."/>
            <person name="Jensen G.J."/>
        </authorList>
    </citation>
    <scope>NUCLEOTIDE SEQUENCE [LARGE SCALE GENOMIC DNA]</scope>
    <source>
        <strain evidence="1 2">DSM 6540</strain>
    </source>
</reference>
<dbReference type="AlphaFoldDB" id="F7NKP8"/>
<dbReference type="PANTHER" id="PTHR39338:SF5">
    <property type="entry name" value="BLR6139 PROTEIN"/>
    <property type="match status" value="1"/>
</dbReference>
<keyword evidence="2" id="KW-1185">Reference proteome</keyword>
<evidence type="ECO:0000313" key="1">
    <source>
        <dbReference type="EMBL" id="EGO63352.1"/>
    </source>
</evidence>
<proteinExistence type="predicted"/>
<organism evidence="1 2">
    <name type="scientific">Acetonema longum DSM 6540</name>
    <dbReference type="NCBI Taxonomy" id="1009370"/>
    <lineage>
        <taxon>Bacteria</taxon>
        <taxon>Bacillati</taxon>
        <taxon>Bacillota</taxon>
        <taxon>Negativicutes</taxon>
        <taxon>Acetonemataceae</taxon>
        <taxon>Acetonema</taxon>
    </lineage>
</organism>
<sequence length="440" mass="49701">MENALLSNFVKFIHILRLAGVRVSLSESMDAARALSCIDVLDRSRVKAALSACLAKSEAERNLFSESFDRFFIDPADKNAYVEHKSQARKKERQEILQGASELQYQGQGLDISDELKEVYARITAEDRKSILDFLDRSSTGKNMPPRFKPIAENVIKGRLNHLKNKYGRSPDHDSVFNRAVSEAGIIAEDVLEAVRGENSLMHQNLSTINDKDMPAVIQLIRAMAEKLRKSPRSRQRILKRAGLDFKRTISSGIAAGGIPFKLKYKTKRGQKQRLLTLCDVSSSMYRFSGFVLNFIAYLHFEVSNADHYIFSTDVEHLNIRKFTTSANIEREITESRVWKQGTDISRAIRHILRDRFVVLNSSTSVIIVSDAKTLNAADAAEGMQQLGAKVKKIYWLNPVQESDWASIAGIEGLRPHCTMLDCSTLEKLSKACERFGHRF</sequence>
<comment type="caution">
    <text evidence="1">The sequence shown here is derived from an EMBL/GenBank/DDBJ whole genome shotgun (WGS) entry which is preliminary data.</text>
</comment>
<dbReference type="OrthoDB" id="9790469at2"/>
<dbReference type="SUPFAM" id="SSF53300">
    <property type="entry name" value="vWA-like"/>
    <property type="match status" value="1"/>
</dbReference>
<dbReference type="InterPro" id="IPR008912">
    <property type="entry name" value="Uncharacterised_CoxE"/>
</dbReference>
<dbReference type="PANTHER" id="PTHR39338">
    <property type="entry name" value="BLL5662 PROTEIN-RELATED"/>
    <property type="match status" value="1"/>
</dbReference>
<dbReference type="STRING" id="1009370.ALO_13334"/>
<protein>
    <submittedName>
        <fullName evidence="1">VWA containing CoxE family protein</fullName>
    </submittedName>
</protein>
<evidence type="ECO:0000313" key="2">
    <source>
        <dbReference type="Proteomes" id="UP000003240"/>
    </source>
</evidence>
<dbReference type="RefSeq" id="WP_004096527.1">
    <property type="nucleotide sequence ID" value="NZ_AFGF01000119.1"/>
</dbReference>